<dbReference type="Proteomes" id="UP001519310">
    <property type="component" value="Unassembled WGS sequence"/>
</dbReference>
<accession>A0ABS4L0X1</accession>
<name>A0ABS4L0X1_STRAV</name>
<dbReference type="InterPro" id="IPR036291">
    <property type="entry name" value="NAD(P)-bd_dom_sf"/>
</dbReference>
<dbReference type="Gene3D" id="3.40.50.720">
    <property type="entry name" value="NAD(P)-binding Rossmann-like Domain"/>
    <property type="match status" value="1"/>
</dbReference>
<dbReference type="EMBL" id="JAGGLQ010000002">
    <property type="protein sequence ID" value="MBP2035426.1"/>
    <property type="molecule type" value="Genomic_DNA"/>
</dbReference>
<evidence type="ECO:0000313" key="3">
    <source>
        <dbReference type="Proteomes" id="UP001519310"/>
    </source>
</evidence>
<evidence type="ECO:0000256" key="1">
    <source>
        <dbReference type="SAM" id="MobiDB-lite"/>
    </source>
</evidence>
<feature type="compositionally biased region" description="Basic and acidic residues" evidence="1">
    <location>
        <begin position="355"/>
        <end position="364"/>
    </location>
</feature>
<evidence type="ECO:0000313" key="2">
    <source>
        <dbReference type="EMBL" id="MBP2035426.1"/>
    </source>
</evidence>
<organism evidence="2 3">
    <name type="scientific">Streptomyces avidinii</name>
    <dbReference type="NCBI Taxonomy" id="1895"/>
    <lineage>
        <taxon>Bacteria</taxon>
        <taxon>Bacillati</taxon>
        <taxon>Actinomycetota</taxon>
        <taxon>Actinomycetes</taxon>
        <taxon>Kitasatosporales</taxon>
        <taxon>Streptomycetaceae</taxon>
        <taxon>Streptomyces</taxon>
    </lineage>
</organism>
<dbReference type="PANTHER" id="PTHR43245:SF13">
    <property type="entry name" value="UDP-D-APIOSE_UDP-D-XYLOSE SYNTHASE 2"/>
    <property type="match status" value="1"/>
</dbReference>
<comment type="caution">
    <text evidence="2">The sequence shown here is derived from an EMBL/GenBank/DDBJ whole genome shotgun (WGS) entry which is preliminary data.</text>
</comment>
<reference evidence="2 3" key="1">
    <citation type="submission" date="2021-03" db="EMBL/GenBank/DDBJ databases">
        <title>Genomic Encyclopedia of Type Strains, Phase IV (KMG-IV): sequencing the most valuable type-strain genomes for metagenomic binning, comparative biology and taxonomic classification.</title>
        <authorList>
            <person name="Goeker M."/>
        </authorList>
    </citation>
    <scope>NUCLEOTIDE SEQUENCE [LARGE SCALE GENOMIC DNA]</scope>
    <source>
        <strain evidence="2 3">DSM 40526</strain>
    </source>
</reference>
<gene>
    <name evidence="2" type="ORF">J2Z77_001213</name>
</gene>
<sequence>MSEAPVRPGSRTGYALSVIAEGDHRFPRPTRPGRLTCMKLLMLGGTEFVGRAITEDALARGWEVTVFHRGNHAPPPGTSALHGDRTAPGGLAALAAGEWDLVVDTWGGAPTAVRDSGRLLRDRVGHYAYISSRSVYAYPAPAGLAEDGLLVGGSPDAGSTAYAEDKRGAELAAVDAFADRALLVRAGLILGPYENVGRLPWWLNRTARGGPVVAPGPRGLPLQYIDVRDLAGWTLDAAAAGLGGAYNLVSPAGHATTGTLLDACAATTGSGADLRWTDPARILEAGVEPWTELPIWVPEGEAYDHMHRGDVSRALAAGLKCRPVEETVADTWAWLRTLGGIAPQRPDRPAPGLSPEREAALLGL</sequence>
<dbReference type="PANTHER" id="PTHR43245">
    <property type="entry name" value="BIFUNCTIONAL POLYMYXIN RESISTANCE PROTEIN ARNA"/>
    <property type="match status" value="1"/>
</dbReference>
<feature type="region of interest" description="Disordered" evidence="1">
    <location>
        <begin position="344"/>
        <end position="364"/>
    </location>
</feature>
<protein>
    <submittedName>
        <fullName evidence="2">Nucleoside-diphosphate-sugar epimerase</fullName>
    </submittedName>
</protein>
<keyword evidence="3" id="KW-1185">Reference proteome</keyword>
<dbReference type="SUPFAM" id="SSF51735">
    <property type="entry name" value="NAD(P)-binding Rossmann-fold domains"/>
    <property type="match status" value="1"/>
</dbReference>
<proteinExistence type="predicted"/>
<dbReference type="InterPro" id="IPR050177">
    <property type="entry name" value="Lipid_A_modif_metabolic_enz"/>
</dbReference>